<dbReference type="SUPFAM" id="SSF52540">
    <property type="entry name" value="P-loop containing nucleoside triphosphate hydrolases"/>
    <property type="match status" value="1"/>
</dbReference>
<dbReference type="Pfam" id="PF00005">
    <property type="entry name" value="ABC_tran"/>
    <property type="match status" value="1"/>
</dbReference>
<dbReference type="RefSeq" id="WP_095351559.1">
    <property type="nucleotide sequence ID" value="NZ_NDFO01000009.1"/>
</dbReference>
<dbReference type="InterPro" id="IPR017871">
    <property type="entry name" value="ABC_transporter-like_CS"/>
</dbReference>
<keyword evidence="6" id="KW-1278">Translocase</keyword>
<dbReference type="OrthoDB" id="7336028at2"/>
<dbReference type="EMBL" id="NDFP01000009">
    <property type="protein sequence ID" value="PAL23988.1"/>
    <property type="molecule type" value="Genomic_DNA"/>
</dbReference>
<keyword evidence="3" id="KW-1003">Cell membrane</keyword>
<dbReference type="InterPro" id="IPR027417">
    <property type="entry name" value="P-loop_NTPase"/>
</dbReference>
<evidence type="ECO:0000256" key="4">
    <source>
        <dbReference type="ARBA" id="ARBA00022741"/>
    </source>
</evidence>
<feature type="domain" description="ABC transporter" evidence="8">
    <location>
        <begin position="21"/>
        <end position="236"/>
    </location>
</feature>
<evidence type="ECO:0000256" key="2">
    <source>
        <dbReference type="ARBA" id="ARBA00022448"/>
    </source>
</evidence>
<name>A0A270BG59_9PROT</name>
<evidence type="ECO:0000256" key="6">
    <source>
        <dbReference type="ARBA" id="ARBA00022967"/>
    </source>
</evidence>
<dbReference type="InterPro" id="IPR003439">
    <property type="entry name" value="ABC_transporter-like_ATP-bd"/>
</dbReference>
<proteinExistence type="inferred from homology"/>
<gene>
    <name evidence="9" type="ORF">B9K05_09425</name>
</gene>
<protein>
    <submittedName>
        <fullName evidence="9">Sulfonate ABC transporter ATP-binding protein</fullName>
    </submittedName>
</protein>
<comment type="caution">
    <text evidence="9">The sequence shown here is derived from an EMBL/GenBank/DDBJ whole genome shotgun (WGS) entry which is preliminary data.</text>
</comment>
<sequence length="249" mass="27527">MTQLDRLERSKTKIHETEARVVVQGLTRRFAGGPAVLDSLDLTIKAGEFVALLGHSGSGKSTLLRTLAGLDPVTEGSVVCPAEVSVVFQESRLLPWKRVWENTVLGQSGTDRRERASTVLKEVGLSHRLDAWPLTLSGGEAQRAALARALVREPSFLMLDEPFAALDALTRLKMQHLVSELWIHHQCSVLLVTHDVDEALLLADRAVVLDRGRIHMDLPIPMERPRRHADPQFERLRSTLLGALGVHDG</sequence>
<dbReference type="InterPro" id="IPR003593">
    <property type="entry name" value="AAA+_ATPase"/>
</dbReference>
<dbReference type="PANTHER" id="PTHR42788">
    <property type="entry name" value="TAURINE IMPORT ATP-BINDING PROTEIN-RELATED"/>
    <property type="match status" value="1"/>
</dbReference>
<evidence type="ECO:0000256" key="1">
    <source>
        <dbReference type="ARBA" id="ARBA00005417"/>
    </source>
</evidence>
<evidence type="ECO:0000313" key="10">
    <source>
        <dbReference type="Proteomes" id="UP000216033"/>
    </source>
</evidence>
<keyword evidence="5 9" id="KW-0067">ATP-binding</keyword>
<dbReference type="GO" id="GO:0005524">
    <property type="term" value="F:ATP binding"/>
    <property type="evidence" value="ECO:0007669"/>
    <property type="project" value="UniProtKB-KW"/>
</dbReference>
<dbReference type="SMART" id="SM00382">
    <property type="entry name" value="AAA"/>
    <property type="match status" value="1"/>
</dbReference>
<dbReference type="InterPro" id="IPR050166">
    <property type="entry name" value="ABC_transporter_ATP-bind"/>
</dbReference>
<keyword evidence="4" id="KW-0547">Nucleotide-binding</keyword>
<dbReference type="Proteomes" id="UP000216033">
    <property type="component" value="Unassembled WGS sequence"/>
</dbReference>
<evidence type="ECO:0000256" key="5">
    <source>
        <dbReference type="ARBA" id="ARBA00022840"/>
    </source>
</evidence>
<dbReference type="Gene3D" id="3.40.50.300">
    <property type="entry name" value="P-loop containing nucleotide triphosphate hydrolases"/>
    <property type="match status" value="1"/>
</dbReference>
<evidence type="ECO:0000256" key="7">
    <source>
        <dbReference type="ARBA" id="ARBA00023136"/>
    </source>
</evidence>
<keyword evidence="10" id="KW-1185">Reference proteome</keyword>
<dbReference type="GO" id="GO:0016887">
    <property type="term" value="F:ATP hydrolysis activity"/>
    <property type="evidence" value="ECO:0007669"/>
    <property type="project" value="InterPro"/>
</dbReference>
<dbReference type="PANTHER" id="PTHR42788:SF17">
    <property type="entry name" value="ALIPHATIC SULFONATES IMPORT ATP-BINDING PROTEIN SSUB"/>
    <property type="match status" value="1"/>
</dbReference>
<accession>A0A270BG59</accession>
<reference evidence="9 10" key="1">
    <citation type="submission" date="2017-04" db="EMBL/GenBank/DDBJ databases">
        <title>Kefir bacterial isolates.</title>
        <authorList>
            <person name="Kim Y."/>
            <person name="Blasche S."/>
            <person name="Patil K.R."/>
        </authorList>
    </citation>
    <scope>NUCLEOTIDE SEQUENCE [LARGE SCALE GENOMIC DNA]</scope>
    <source>
        <strain evidence="9 10">KR-2</strain>
    </source>
</reference>
<comment type="similarity">
    <text evidence="1">Belongs to the ABC transporter superfamily.</text>
</comment>
<keyword evidence="2" id="KW-0813">Transport</keyword>
<evidence type="ECO:0000256" key="3">
    <source>
        <dbReference type="ARBA" id="ARBA00022475"/>
    </source>
</evidence>
<evidence type="ECO:0000259" key="8">
    <source>
        <dbReference type="PROSITE" id="PS50893"/>
    </source>
</evidence>
<dbReference type="PROSITE" id="PS50893">
    <property type="entry name" value="ABC_TRANSPORTER_2"/>
    <property type="match status" value="1"/>
</dbReference>
<dbReference type="AlphaFoldDB" id="A0A270BG59"/>
<organism evidence="9 10">
    <name type="scientific">Acetobacter syzygii</name>
    <dbReference type="NCBI Taxonomy" id="146476"/>
    <lineage>
        <taxon>Bacteria</taxon>
        <taxon>Pseudomonadati</taxon>
        <taxon>Pseudomonadota</taxon>
        <taxon>Alphaproteobacteria</taxon>
        <taxon>Acetobacterales</taxon>
        <taxon>Acetobacteraceae</taxon>
        <taxon>Acetobacter</taxon>
    </lineage>
</organism>
<dbReference type="PROSITE" id="PS00211">
    <property type="entry name" value="ABC_TRANSPORTER_1"/>
    <property type="match status" value="1"/>
</dbReference>
<keyword evidence="7" id="KW-0472">Membrane</keyword>
<evidence type="ECO:0000313" key="9">
    <source>
        <dbReference type="EMBL" id="PAL23988.1"/>
    </source>
</evidence>